<dbReference type="AlphaFoldDB" id="A0A2Z6E025"/>
<keyword evidence="2" id="KW-1185">Reference proteome</keyword>
<dbReference type="InterPro" id="IPR021736">
    <property type="entry name" value="DUF3305"/>
</dbReference>
<reference evidence="1 2" key="1">
    <citation type="submission" date="2018-04" db="EMBL/GenBank/DDBJ databases">
        <title>Complete genome sequence of Hydrogenophilus thermoluteolus TH-1.</title>
        <authorList>
            <person name="Arai H."/>
        </authorList>
    </citation>
    <scope>NUCLEOTIDE SEQUENCE [LARGE SCALE GENOMIC DNA]</scope>
    <source>
        <strain evidence="1 2">TH-1</strain>
    </source>
</reference>
<dbReference type="Pfam" id="PF11749">
    <property type="entry name" value="DUF3305"/>
    <property type="match status" value="1"/>
</dbReference>
<dbReference type="EMBL" id="AP018558">
    <property type="protein sequence ID" value="BBD78127.1"/>
    <property type="molecule type" value="Genomic_DNA"/>
</dbReference>
<evidence type="ECO:0008006" key="3">
    <source>
        <dbReference type="Google" id="ProtNLM"/>
    </source>
</evidence>
<name>A0A2Z6E025_HYDTE</name>
<sequence>MEEVELSGYVVLEWVPSQTPWSDGNWQVTAFHVAMPEGLSWSSRSEVGGRTIAVLQDDAMRKCFAMGPLPLRIFPAEAEGIYLNVTAPHPMLFVLLRCDEGEAWPTPRHVTVSQNEAARWMDGGEWVESCPLPSPLWDPLRVFALAHYRPERKRRVRRNDPLGILKRSTDEEMGGDE</sequence>
<gene>
    <name evidence="1" type="ORF">HPTL_1871</name>
</gene>
<evidence type="ECO:0000313" key="1">
    <source>
        <dbReference type="EMBL" id="BBD78127.1"/>
    </source>
</evidence>
<organism evidence="1 2">
    <name type="scientific">Hydrogenophilus thermoluteolus</name>
    <name type="common">Pseudomonas hydrogenothermophila</name>
    <dbReference type="NCBI Taxonomy" id="297"/>
    <lineage>
        <taxon>Bacteria</taxon>
        <taxon>Pseudomonadati</taxon>
        <taxon>Pseudomonadota</taxon>
        <taxon>Hydrogenophilia</taxon>
        <taxon>Hydrogenophilales</taxon>
        <taxon>Hydrogenophilaceae</taxon>
        <taxon>Hydrogenophilus</taxon>
    </lineage>
</organism>
<protein>
    <recommendedName>
        <fullName evidence="3">DUF3305 domain-containing protein</fullName>
    </recommendedName>
</protein>
<dbReference type="KEGG" id="htl:HPTL_1871"/>
<accession>A0A2Z6E025</accession>
<proteinExistence type="predicted"/>
<dbReference type="Proteomes" id="UP000262004">
    <property type="component" value="Chromosome"/>
</dbReference>
<evidence type="ECO:0000313" key="2">
    <source>
        <dbReference type="Proteomes" id="UP000262004"/>
    </source>
</evidence>